<evidence type="ECO:0000313" key="1">
    <source>
        <dbReference type="EMBL" id="CCG99304.1"/>
    </source>
</evidence>
<gene>
    <name evidence="1" type="ORF">FAES_1294</name>
</gene>
<name>I0K5A1_9BACT</name>
<keyword evidence="2" id="KW-1185">Reference proteome</keyword>
<evidence type="ECO:0000313" key="2">
    <source>
        <dbReference type="Proteomes" id="UP000011058"/>
    </source>
</evidence>
<protein>
    <recommendedName>
        <fullName evidence="3">Transposase</fullName>
    </recommendedName>
</protein>
<organism evidence="1 2">
    <name type="scientific">Fibrella aestuarina BUZ 2</name>
    <dbReference type="NCBI Taxonomy" id="1166018"/>
    <lineage>
        <taxon>Bacteria</taxon>
        <taxon>Pseudomonadati</taxon>
        <taxon>Bacteroidota</taxon>
        <taxon>Cytophagia</taxon>
        <taxon>Cytophagales</taxon>
        <taxon>Spirosomataceae</taxon>
        <taxon>Fibrella</taxon>
    </lineage>
</organism>
<dbReference type="KEGG" id="fae:FAES_1294"/>
<proteinExistence type="predicted"/>
<dbReference type="HOGENOM" id="CLU_3168332_0_0_10"/>
<reference evidence="1 2" key="1">
    <citation type="journal article" date="2012" name="J. Bacteriol.">
        <title>Genome Sequence of Fibrella aestuarina BUZ 2T, a Filamentous Marine Bacterium.</title>
        <authorList>
            <person name="Filippini M."/>
            <person name="Qi W."/>
            <person name="Blom J."/>
            <person name="Goesmann A."/>
            <person name="Smits T.H."/>
            <person name="Bagheri H.C."/>
        </authorList>
    </citation>
    <scope>NUCLEOTIDE SEQUENCE [LARGE SCALE GENOMIC DNA]</scope>
    <source>
        <strain evidence="2">BUZ 2T</strain>
    </source>
</reference>
<dbReference type="EMBL" id="HE796683">
    <property type="protein sequence ID" value="CCG99304.1"/>
    <property type="molecule type" value="Genomic_DNA"/>
</dbReference>
<sequence>MTGALNSIKHSQTDTVYKAKKPLRYVPERLLCFVMTAICYSKTISLA</sequence>
<accession>I0K5A1</accession>
<dbReference type="AlphaFoldDB" id="I0K5A1"/>
<dbReference type="Proteomes" id="UP000011058">
    <property type="component" value="Chromosome"/>
</dbReference>
<evidence type="ECO:0008006" key="3">
    <source>
        <dbReference type="Google" id="ProtNLM"/>
    </source>
</evidence>